<dbReference type="EMBL" id="KL142380">
    <property type="protein sequence ID" value="KDR75474.1"/>
    <property type="molecule type" value="Genomic_DNA"/>
</dbReference>
<reference evidence="3" key="1">
    <citation type="journal article" date="2014" name="Proc. Natl. Acad. Sci. U.S.A.">
        <title>Extensive sampling of basidiomycete genomes demonstrates inadequacy of the white-rot/brown-rot paradigm for wood decay fungi.</title>
        <authorList>
            <person name="Riley R."/>
            <person name="Salamov A.A."/>
            <person name="Brown D.W."/>
            <person name="Nagy L.G."/>
            <person name="Floudas D."/>
            <person name="Held B.W."/>
            <person name="Levasseur A."/>
            <person name="Lombard V."/>
            <person name="Morin E."/>
            <person name="Otillar R."/>
            <person name="Lindquist E.A."/>
            <person name="Sun H."/>
            <person name="LaButti K.M."/>
            <person name="Schmutz J."/>
            <person name="Jabbour D."/>
            <person name="Luo H."/>
            <person name="Baker S.E."/>
            <person name="Pisabarro A.G."/>
            <person name="Walton J.D."/>
            <person name="Blanchette R.A."/>
            <person name="Henrissat B."/>
            <person name="Martin F."/>
            <person name="Cullen D."/>
            <person name="Hibbett D.S."/>
            <person name="Grigoriev I.V."/>
        </authorList>
    </citation>
    <scope>NUCLEOTIDE SEQUENCE [LARGE SCALE GENOMIC DNA]</scope>
    <source>
        <strain evidence="3">CBS 339.88</strain>
    </source>
</reference>
<proteinExistence type="predicted"/>
<gene>
    <name evidence="2" type="ORF">GALMADRAFT_268062</name>
</gene>
<evidence type="ECO:0000313" key="3">
    <source>
        <dbReference type="Proteomes" id="UP000027222"/>
    </source>
</evidence>
<accession>A0A067T6F8</accession>
<feature type="region of interest" description="Disordered" evidence="1">
    <location>
        <begin position="135"/>
        <end position="185"/>
    </location>
</feature>
<dbReference type="HOGENOM" id="CLU_1004896_0_0_1"/>
<dbReference type="OrthoDB" id="2793621at2759"/>
<organism evidence="2 3">
    <name type="scientific">Galerina marginata (strain CBS 339.88)</name>
    <dbReference type="NCBI Taxonomy" id="685588"/>
    <lineage>
        <taxon>Eukaryota</taxon>
        <taxon>Fungi</taxon>
        <taxon>Dikarya</taxon>
        <taxon>Basidiomycota</taxon>
        <taxon>Agaricomycotina</taxon>
        <taxon>Agaricomycetes</taxon>
        <taxon>Agaricomycetidae</taxon>
        <taxon>Agaricales</taxon>
        <taxon>Agaricineae</taxon>
        <taxon>Strophariaceae</taxon>
        <taxon>Galerina</taxon>
    </lineage>
</organism>
<dbReference type="Proteomes" id="UP000027222">
    <property type="component" value="Unassembled WGS sequence"/>
</dbReference>
<dbReference type="AlphaFoldDB" id="A0A067T6F8"/>
<evidence type="ECO:0000256" key="1">
    <source>
        <dbReference type="SAM" id="MobiDB-lite"/>
    </source>
</evidence>
<name>A0A067T6F8_GALM3</name>
<sequence>MLHVSRTPVNETWLSALPLSSKNHQALGAQAVIKIEDSRFSVSTINTDLFPELLSWSAMMSTQPTSPHSQFPSDVSKPSDSDTVMEVSISLSAVFDPTTLDFGFDPSCLNGLDDTLIYSPLSAFSDACWADMTGHSHSEHASTSTSIPLRGGSRRRRARSPLVTSSSSDESDTDSDECKTFDEEDTSQTILGNGLSSGLQTVGEFSSDIATQSLYFSDGNATSFMFFESRFAAPDPKESVGFFPTRAPQHRKTMSTRIAAFCSHLPASLTFVRAPAP</sequence>
<keyword evidence="3" id="KW-1185">Reference proteome</keyword>
<protein>
    <submittedName>
        <fullName evidence="2">Uncharacterized protein</fullName>
    </submittedName>
</protein>
<evidence type="ECO:0000313" key="2">
    <source>
        <dbReference type="EMBL" id="KDR75474.1"/>
    </source>
</evidence>